<dbReference type="GO" id="GO:0005975">
    <property type="term" value="P:carbohydrate metabolic process"/>
    <property type="evidence" value="ECO:0007669"/>
    <property type="project" value="UniProtKB-ARBA"/>
</dbReference>
<feature type="signal peptide" evidence="1">
    <location>
        <begin position="1"/>
        <end position="19"/>
    </location>
</feature>
<organism evidence="3 4">
    <name type="scientific">Anseongella ginsenosidimutans</name>
    <dbReference type="NCBI Taxonomy" id="496056"/>
    <lineage>
        <taxon>Bacteria</taxon>
        <taxon>Pseudomonadati</taxon>
        <taxon>Bacteroidota</taxon>
        <taxon>Sphingobacteriia</taxon>
        <taxon>Sphingobacteriales</taxon>
        <taxon>Sphingobacteriaceae</taxon>
        <taxon>Anseongella</taxon>
    </lineage>
</organism>
<dbReference type="Proteomes" id="UP000295807">
    <property type="component" value="Unassembled WGS sequence"/>
</dbReference>
<dbReference type="RefSeq" id="WP_132130468.1">
    <property type="nucleotide sequence ID" value="NZ_CP042432.1"/>
</dbReference>
<keyword evidence="1" id="KW-0732">Signal</keyword>
<name>A0A4R3KLX9_9SPHI</name>
<evidence type="ECO:0000256" key="1">
    <source>
        <dbReference type="SAM" id="SignalP"/>
    </source>
</evidence>
<gene>
    <name evidence="3" type="ORF">EDD80_11535</name>
</gene>
<dbReference type="AlphaFoldDB" id="A0A4R3KLX9"/>
<feature type="domain" description="Peptidase S12 Pab87-related C-terminal" evidence="2">
    <location>
        <begin position="379"/>
        <end position="455"/>
    </location>
</feature>
<dbReference type="InterPro" id="IPR021860">
    <property type="entry name" value="Peptidase_S12_Pab87-rel_C"/>
</dbReference>
<keyword evidence="4" id="KW-1185">Reference proteome</keyword>
<sequence>MKRTVLFLCFCLVFSAAFAQKSETKNVPLEAAQWVFAPGTVEFIREKELPAMKILPEAGKVVAKDLDFSDGTIEFDVKPNSLTFYFHYQDAKENECFYLRMNRAGNSTALEGIQYAPLIDGVLLWDIYPHYQSNATFTRGDWNHIKLVISGAQMRIYVNDNEQPALEVEHLAGNPKRGSIAFEGDMVVSNLVVTPGKTEALSSLPGMDPTNNDPRYIRKWAVTNPVPIPENVDFSYDLLPSPETSWSVLEAERRGLMNLTRTFGENEARSIIWLKVNIQSIEEQKKKMNLGFLDGVWVFLNGQILYLDKNLQGRLMEKDPGGRCSVDNTSFMLPLKEGPNELLIGLANDPSWGRGMIARMGDMEGIEIKPDPTFDARLIELPEAIVRTYAGEYVFPNGTKMQVAVKGKYLHFSNESTLSTMLYPEADNKFFSRDFGFEIEFAKNKEDNVTHFIVYSNGQQVGQGKRIE</sequence>
<protein>
    <submittedName>
        <fullName evidence="3">Uncharacterized protein DUF3471</fullName>
    </submittedName>
</protein>
<dbReference type="OrthoDB" id="2634655at2"/>
<evidence type="ECO:0000313" key="3">
    <source>
        <dbReference type="EMBL" id="TCS85052.1"/>
    </source>
</evidence>
<feature type="chain" id="PRO_5020632102" evidence="1">
    <location>
        <begin position="20"/>
        <end position="468"/>
    </location>
</feature>
<proteinExistence type="predicted"/>
<reference evidence="3 4" key="1">
    <citation type="submission" date="2019-03" db="EMBL/GenBank/DDBJ databases">
        <title>Genomic Encyclopedia of Type Strains, Phase IV (KMG-IV): sequencing the most valuable type-strain genomes for metagenomic binning, comparative biology and taxonomic classification.</title>
        <authorList>
            <person name="Goeker M."/>
        </authorList>
    </citation>
    <scope>NUCLEOTIDE SEQUENCE [LARGE SCALE GENOMIC DNA]</scope>
    <source>
        <strain evidence="3 4">DSM 21100</strain>
    </source>
</reference>
<dbReference type="Pfam" id="PF11954">
    <property type="entry name" value="DUF3471"/>
    <property type="match status" value="1"/>
</dbReference>
<comment type="caution">
    <text evidence="3">The sequence shown here is derived from an EMBL/GenBank/DDBJ whole genome shotgun (WGS) entry which is preliminary data.</text>
</comment>
<accession>A0A4R3KLX9</accession>
<dbReference type="GO" id="GO:0004553">
    <property type="term" value="F:hydrolase activity, hydrolyzing O-glycosyl compounds"/>
    <property type="evidence" value="ECO:0007669"/>
    <property type="project" value="UniProtKB-ARBA"/>
</dbReference>
<evidence type="ECO:0000313" key="4">
    <source>
        <dbReference type="Proteomes" id="UP000295807"/>
    </source>
</evidence>
<dbReference type="InterPro" id="IPR013320">
    <property type="entry name" value="ConA-like_dom_sf"/>
</dbReference>
<dbReference type="SUPFAM" id="SSF49899">
    <property type="entry name" value="Concanavalin A-like lectins/glucanases"/>
    <property type="match status" value="1"/>
</dbReference>
<dbReference type="EMBL" id="SMAD01000015">
    <property type="protein sequence ID" value="TCS85052.1"/>
    <property type="molecule type" value="Genomic_DNA"/>
</dbReference>
<dbReference type="Gene3D" id="2.60.120.560">
    <property type="entry name" value="Exo-inulinase, domain 1"/>
    <property type="match status" value="1"/>
</dbReference>
<evidence type="ECO:0000259" key="2">
    <source>
        <dbReference type="Pfam" id="PF11954"/>
    </source>
</evidence>